<dbReference type="PANTHER" id="PTHR24111:SF0">
    <property type="entry name" value="LEUCINE-RICH REPEAT-CONTAINING PROTEIN"/>
    <property type="match status" value="1"/>
</dbReference>
<dbReference type="InterPro" id="IPR052201">
    <property type="entry name" value="LRR-containing_regulator"/>
</dbReference>
<dbReference type="InterPro" id="IPR032675">
    <property type="entry name" value="LRR_dom_sf"/>
</dbReference>
<dbReference type="KEGG" id="isc:8042613"/>
<dbReference type="AlphaFoldDB" id="B7QKH5"/>
<dbReference type="EMBL" id="DS959833">
    <property type="protein sequence ID" value="EEC19347.1"/>
    <property type="molecule type" value="Genomic_DNA"/>
</dbReference>
<dbReference type="VEuPathDB" id="VectorBase:ISCW023132"/>
<dbReference type="EnsemblMetazoa" id="ISCW023132-RA">
    <property type="protein sequence ID" value="ISCW023132-PA"/>
    <property type="gene ID" value="ISCW023132"/>
</dbReference>
<reference evidence="2 4" key="1">
    <citation type="submission" date="2008-03" db="EMBL/GenBank/DDBJ databases">
        <title>Annotation of Ixodes scapularis.</title>
        <authorList>
            <consortium name="Ixodes scapularis Genome Project Consortium"/>
            <person name="Caler E."/>
            <person name="Hannick L.I."/>
            <person name="Bidwell S."/>
            <person name="Joardar V."/>
            <person name="Thiagarajan M."/>
            <person name="Amedeo P."/>
            <person name="Galinsky K.J."/>
            <person name="Schobel S."/>
            <person name="Inman J."/>
            <person name="Hostetler J."/>
            <person name="Miller J."/>
            <person name="Hammond M."/>
            <person name="Megy K."/>
            <person name="Lawson D."/>
            <person name="Kodira C."/>
            <person name="Sutton G."/>
            <person name="Meyer J."/>
            <person name="Hill C.A."/>
            <person name="Birren B."/>
            <person name="Nene V."/>
            <person name="Collins F."/>
            <person name="Alarcon-Chaidez F."/>
            <person name="Wikel S."/>
            <person name="Strausberg R."/>
        </authorList>
    </citation>
    <scope>NUCLEOTIDE SEQUENCE [LARGE SCALE GENOMIC DNA]</scope>
    <source>
        <strain evidence="4">Wikel</strain>
        <strain evidence="2">Wikel colony</strain>
    </source>
</reference>
<dbReference type="EMBL" id="ABJB010976705">
    <property type="status" value="NOT_ANNOTATED_CDS"/>
    <property type="molecule type" value="Genomic_DNA"/>
</dbReference>
<evidence type="ECO:0000313" key="2">
    <source>
        <dbReference type="EMBL" id="EEC19347.1"/>
    </source>
</evidence>
<dbReference type="VEuPathDB" id="VectorBase:ISCP_006633"/>
<dbReference type="HOGENOM" id="CLU_023599_0_0_1"/>
<dbReference type="Gene3D" id="3.80.10.10">
    <property type="entry name" value="Ribonuclease Inhibitor"/>
    <property type="match status" value="2"/>
</dbReference>
<dbReference type="OrthoDB" id="6481518at2759"/>
<evidence type="ECO:0000313" key="4">
    <source>
        <dbReference type="Proteomes" id="UP000001555"/>
    </source>
</evidence>
<dbReference type="PANTHER" id="PTHR24111">
    <property type="entry name" value="LEUCINE-RICH REPEAT-CONTAINING PROTEIN 34"/>
    <property type="match status" value="1"/>
</dbReference>
<protein>
    <submittedName>
        <fullName evidence="2 3">Uncharacterized protein</fullName>
    </submittedName>
</protein>
<evidence type="ECO:0000256" key="1">
    <source>
        <dbReference type="ARBA" id="ARBA00022737"/>
    </source>
</evidence>
<dbReference type="Proteomes" id="UP000001555">
    <property type="component" value="Unassembled WGS sequence"/>
</dbReference>
<accession>B7QKH5</accession>
<gene>
    <name evidence="3" type="primary">8042613</name>
    <name evidence="2" type="ORF">IscW_ISCW023132</name>
</gene>
<organism>
    <name type="scientific">Ixodes scapularis</name>
    <name type="common">Black-legged tick</name>
    <name type="synonym">Deer tick</name>
    <dbReference type="NCBI Taxonomy" id="6945"/>
    <lineage>
        <taxon>Eukaryota</taxon>
        <taxon>Metazoa</taxon>
        <taxon>Ecdysozoa</taxon>
        <taxon>Arthropoda</taxon>
        <taxon>Chelicerata</taxon>
        <taxon>Arachnida</taxon>
        <taxon>Acari</taxon>
        <taxon>Parasitiformes</taxon>
        <taxon>Ixodida</taxon>
        <taxon>Ixodoidea</taxon>
        <taxon>Ixodidae</taxon>
        <taxon>Ixodinae</taxon>
        <taxon>Ixodes</taxon>
    </lineage>
</organism>
<sequence length="741" mass="83597">MPNKRVALSTAQALRSYAISLARNCPGLPPVGKIHQDLLYSRSPLSLRKIRYNLTCTGIGSTPCQITNDLTTWNEFLWLIHAELKELSPGKLGVVHVLGCRSKGFTDLQRQHACILLHWLLNEHHCVETLELESSVIPMNHHLFCYALRVSSGLKRLKLSRYDLSASVSEDIMAAVATMVGLEDLEFAWVSVSVGALRRLGIFLEQSQSLKRLVLHLPRTTTRGVAANLAGGLAASRSLVSLTMNDGCLRDQNGDVVFAQYLAQNATLKELVIEVQIYDGTGSIAVLLSSLKTNQCLETLKLFSGHWDPSDGDILTDAMTVNDTLRSLRVGDDSMSDTTFLAELIERNVGLVELEIVTCSTWHLEAIGQAIRKNTRLRRLTLRCNATSVDDARPLLEVIADSKTLELVFLKNIHESRIGEFRMVLKEMGIEDKVRYRSYISEPLIYVSTINAGQRMRRDYYGPQDSLDLRIVRDGLCQLACLPDIVQLTLKLDQYLDVECATLLANFMSSNWALKDVHLSFFTKDVTTLILVQGLKANRSINNLIIEDWNFSEGNTGAFGAFLKKSKTLNHLTVLSSGAWILTREMVRCLTDNYFLTEFRTMELRELENSMYQVREILRRNIAMLFQAVQFVRGVRTRKCALAFELLCESESLFRLMRDHALGSDPDLKQWIREGKRYLELNFMTLAGVVSESVVCEDVNGGQRLQLDRIGLENWLKVRSYLKIRDVVKKSPTGPRHTVHT</sequence>
<reference evidence="3" key="2">
    <citation type="submission" date="2020-05" db="UniProtKB">
        <authorList>
            <consortium name="EnsemblMetazoa"/>
        </authorList>
    </citation>
    <scope>IDENTIFICATION</scope>
    <source>
        <strain evidence="3">wikel</strain>
    </source>
</reference>
<dbReference type="InParanoid" id="B7QKH5"/>
<keyword evidence="4" id="KW-1185">Reference proteome</keyword>
<dbReference type="PaxDb" id="6945-B7QKH5"/>
<dbReference type="VEuPathDB" id="VectorBase:ISCI023132"/>
<dbReference type="EMBL" id="ABJB010044601">
    <property type="status" value="NOT_ANNOTATED_CDS"/>
    <property type="molecule type" value="Genomic_DNA"/>
</dbReference>
<dbReference type="SUPFAM" id="SSF52047">
    <property type="entry name" value="RNI-like"/>
    <property type="match status" value="2"/>
</dbReference>
<keyword evidence="1" id="KW-0677">Repeat</keyword>
<name>B7QKH5_IXOSC</name>
<proteinExistence type="predicted"/>
<evidence type="ECO:0000313" key="3">
    <source>
        <dbReference type="EnsemblMetazoa" id="ISCW023132-PA"/>
    </source>
</evidence>